<proteinExistence type="inferred from homology"/>
<dbReference type="Pfam" id="PF00155">
    <property type="entry name" value="Aminotran_1_2"/>
    <property type="match status" value="1"/>
</dbReference>
<dbReference type="RefSeq" id="WP_214155141.1">
    <property type="nucleotide sequence ID" value="NZ_JAHBAY010000003.1"/>
</dbReference>
<evidence type="ECO:0000259" key="6">
    <source>
        <dbReference type="Pfam" id="PF00155"/>
    </source>
</evidence>
<organism evidence="7 8">
    <name type="scientific">Kineosporia corallincola</name>
    <dbReference type="NCBI Taxonomy" id="2835133"/>
    <lineage>
        <taxon>Bacteria</taxon>
        <taxon>Bacillati</taxon>
        <taxon>Actinomycetota</taxon>
        <taxon>Actinomycetes</taxon>
        <taxon>Kineosporiales</taxon>
        <taxon>Kineosporiaceae</taxon>
        <taxon>Kineosporia</taxon>
    </lineage>
</organism>
<dbReference type="InterPro" id="IPR051326">
    <property type="entry name" value="Kynurenine-oxoglutarate_AT"/>
</dbReference>
<dbReference type="EMBL" id="JAHBAY010000003">
    <property type="protein sequence ID" value="MBT0768836.1"/>
    <property type="molecule type" value="Genomic_DNA"/>
</dbReference>
<protein>
    <recommendedName>
        <fullName evidence="5">Aminotransferase</fullName>
        <ecNumber evidence="5">2.6.1.-</ecNumber>
    </recommendedName>
</protein>
<evidence type="ECO:0000313" key="7">
    <source>
        <dbReference type="EMBL" id="MBT0768836.1"/>
    </source>
</evidence>
<dbReference type="Gene3D" id="3.90.1150.10">
    <property type="entry name" value="Aspartate Aminotransferase, domain 1"/>
    <property type="match status" value="1"/>
</dbReference>
<dbReference type="PROSITE" id="PS00105">
    <property type="entry name" value="AA_TRANSFER_CLASS_1"/>
    <property type="match status" value="1"/>
</dbReference>
<keyword evidence="4" id="KW-0663">Pyridoxal phosphate</keyword>
<reference evidence="7 8" key="1">
    <citation type="submission" date="2021-05" db="EMBL/GenBank/DDBJ databases">
        <title>Kineosporia and Streptomyces sp. nov. two new marine actinobacteria isolated from Coral.</title>
        <authorList>
            <person name="Buangrab K."/>
            <person name="Sutthacheep M."/>
            <person name="Yeemin T."/>
            <person name="Harunari E."/>
            <person name="Igarashi Y."/>
            <person name="Kanchanasin P."/>
            <person name="Tanasupawat S."/>
            <person name="Phongsopitanun W."/>
        </authorList>
    </citation>
    <scope>NUCLEOTIDE SEQUENCE [LARGE SCALE GENOMIC DNA]</scope>
    <source>
        <strain evidence="7 8">J2-2</strain>
    </source>
</reference>
<name>A0ABS5TF47_9ACTN</name>
<dbReference type="Gene3D" id="3.40.640.10">
    <property type="entry name" value="Type I PLP-dependent aspartate aminotransferase-like (Major domain)"/>
    <property type="match status" value="1"/>
</dbReference>
<sequence length="413" mass="44533">MPFTQNDVDARLKTTAEKRHTGSAGRGVSRSRRLDGLELSDIRAMSRESDRHGAINLAQGICDLPTPLPVAEATKAAVDAGLSTYSYPEGDIGLRQAIATKLQHHNGITTDPDHEIVVTVGATGAFTATVNALLDVGDGILLTEPFYGYHRSSAVIAGLEPQFVTLRAPGFELTEQALEDAVRANTRALVICTPANPSGRMFSRAELEAVARVAHRHDLLVITDEIYEYIRFDGRPHISPATVGALHDRTVTISGLSKTFSITGWRLGYVAAPAPLARAINLVNDLYYVCAPTPLQHGVTAGFGLPPSYFTALADDYQRKRDQLCGVLDRIGARPIVPEGAYYVMADVTGWGYTTSRQAALSLVREAGVAAVPGSAFYQNDAGDGLLRFCFAKQQAVLDEACARLEHFTPTRQ</sequence>
<evidence type="ECO:0000313" key="8">
    <source>
        <dbReference type="Proteomes" id="UP001197247"/>
    </source>
</evidence>
<keyword evidence="2 5" id="KW-0032">Aminotransferase</keyword>
<dbReference type="EC" id="2.6.1.-" evidence="5"/>
<dbReference type="GO" id="GO:0008483">
    <property type="term" value="F:transaminase activity"/>
    <property type="evidence" value="ECO:0007669"/>
    <property type="project" value="UniProtKB-KW"/>
</dbReference>
<dbReference type="Proteomes" id="UP001197247">
    <property type="component" value="Unassembled WGS sequence"/>
</dbReference>
<feature type="domain" description="Aminotransferase class I/classII large" evidence="6">
    <location>
        <begin position="55"/>
        <end position="405"/>
    </location>
</feature>
<dbReference type="InterPro" id="IPR004838">
    <property type="entry name" value="NHTrfase_class1_PyrdxlP-BS"/>
</dbReference>
<dbReference type="InterPro" id="IPR015422">
    <property type="entry name" value="PyrdxlP-dep_Trfase_small"/>
</dbReference>
<evidence type="ECO:0000256" key="2">
    <source>
        <dbReference type="ARBA" id="ARBA00022576"/>
    </source>
</evidence>
<dbReference type="InterPro" id="IPR004839">
    <property type="entry name" value="Aminotransferase_I/II_large"/>
</dbReference>
<evidence type="ECO:0000256" key="3">
    <source>
        <dbReference type="ARBA" id="ARBA00022679"/>
    </source>
</evidence>
<comment type="caution">
    <text evidence="7">The sequence shown here is derived from an EMBL/GenBank/DDBJ whole genome shotgun (WGS) entry which is preliminary data.</text>
</comment>
<keyword evidence="3 5" id="KW-0808">Transferase</keyword>
<dbReference type="SUPFAM" id="SSF53383">
    <property type="entry name" value="PLP-dependent transferases"/>
    <property type="match status" value="1"/>
</dbReference>
<evidence type="ECO:0000256" key="5">
    <source>
        <dbReference type="RuleBase" id="RU000481"/>
    </source>
</evidence>
<gene>
    <name evidence="7" type="ORF">KIH74_07855</name>
</gene>
<accession>A0ABS5TF47</accession>
<comment type="similarity">
    <text evidence="5">Belongs to the class-I pyridoxal-phosphate-dependent aminotransferase family.</text>
</comment>
<dbReference type="PANTHER" id="PTHR43807">
    <property type="entry name" value="FI04487P"/>
    <property type="match status" value="1"/>
</dbReference>
<dbReference type="PANTHER" id="PTHR43807:SF20">
    <property type="entry name" value="FI04487P"/>
    <property type="match status" value="1"/>
</dbReference>
<evidence type="ECO:0000256" key="1">
    <source>
        <dbReference type="ARBA" id="ARBA00001933"/>
    </source>
</evidence>
<dbReference type="InterPro" id="IPR015421">
    <property type="entry name" value="PyrdxlP-dep_Trfase_major"/>
</dbReference>
<keyword evidence="8" id="KW-1185">Reference proteome</keyword>
<dbReference type="InterPro" id="IPR015424">
    <property type="entry name" value="PyrdxlP-dep_Trfase"/>
</dbReference>
<comment type="cofactor">
    <cofactor evidence="1 5">
        <name>pyridoxal 5'-phosphate</name>
        <dbReference type="ChEBI" id="CHEBI:597326"/>
    </cofactor>
</comment>
<evidence type="ECO:0000256" key="4">
    <source>
        <dbReference type="ARBA" id="ARBA00022898"/>
    </source>
</evidence>
<dbReference type="CDD" id="cd00609">
    <property type="entry name" value="AAT_like"/>
    <property type="match status" value="1"/>
</dbReference>